<feature type="transmembrane region" description="Helical" evidence="1">
    <location>
        <begin position="6"/>
        <end position="24"/>
    </location>
</feature>
<gene>
    <name evidence="3" type="ORF">MED297_10496</name>
    <name evidence="2" type="ORF">MED297_18101</name>
</gene>
<evidence type="ECO:0000313" key="2">
    <source>
        <dbReference type="EMBL" id="EAR07687.1"/>
    </source>
</evidence>
<dbReference type="AlphaFoldDB" id="A4BAH7"/>
<protein>
    <submittedName>
        <fullName evidence="3">Uncharacterized protein</fullName>
    </submittedName>
</protein>
<dbReference type="HOGENOM" id="CLU_3204378_0_0_6"/>
<keyword evidence="1" id="KW-0472">Membrane</keyword>
<organism evidence="3 4">
    <name type="scientific">Reinekea blandensis MED297</name>
    <dbReference type="NCBI Taxonomy" id="314283"/>
    <lineage>
        <taxon>Bacteria</taxon>
        <taxon>Pseudomonadati</taxon>
        <taxon>Pseudomonadota</taxon>
        <taxon>Gammaproteobacteria</taxon>
        <taxon>Oceanospirillales</taxon>
        <taxon>Saccharospirillaceae</taxon>
        <taxon>Reinekea</taxon>
    </lineage>
</organism>
<evidence type="ECO:0000256" key="1">
    <source>
        <dbReference type="SAM" id="Phobius"/>
    </source>
</evidence>
<dbReference type="Proteomes" id="UP000005953">
    <property type="component" value="Unassembled WGS sequence"/>
</dbReference>
<keyword evidence="1" id="KW-0812">Transmembrane</keyword>
<proteinExistence type="predicted"/>
<reference evidence="3 4" key="1">
    <citation type="submission" date="2006-02" db="EMBL/GenBank/DDBJ databases">
        <authorList>
            <person name="Pinhassi J."/>
            <person name="Pedros-Alio C."/>
            <person name="Ferriera S."/>
            <person name="Johnson J."/>
            <person name="Kravitz S."/>
            <person name="Halpern A."/>
            <person name="Remington K."/>
            <person name="Beeson K."/>
            <person name="Tran B."/>
            <person name="Rogers Y.-H."/>
            <person name="Friedman R."/>
            <person name="Venter J.C."/>
        </authorList>
    </citation>
    <scope>NUCLEOTIDE SEQUENCE [LARGE SCALE GENOMIC DNA]</scope>
    <source>
        <strain evidence="3 4">MED297</strain>
    </source>
</reference>
<accession>A4BAH7</accession>
<sequence length="45" mass="5205">MSLKVVRILMILTTLSTIFVNLISKNSFEINHLQHFKRGLRPVVP</sequence>
<evidence type="ECO:0000313" key="4">
    <source>
        <dbReference type="Proteomes" id="UP000005953"/>
    </source>
</evidence>
<dbReference type="EMBL" id="AAOE01000034">
    <property type="protein sequence ID" value="EAR07687.1"/>
    <property type="molecule type" value="Genomic_DNA"/>
</dbReference>
<comment type="caution">
    <text evidence="3">The sequence shown here is derived from an EMBL/GenBank/DDBJ whole genome shotgun (WGS) entry which is preliminary data.</text>
</comment>
<keyword evidence="4" id="KW-1185">Reference proteome</keyword>
<dbReference type="EMBL" id="AAOE01000002">
    <property type="protein sequence ID" value="EAR10933.1"/>
    <property type="molecule type" value="Genomic_DNA"/>
</dbReference>
<keyword evidence="1" id="KW-1133">Transmembrane helix</keyword>
<evidence type="ECO:0000313" key="3">
    <source>
        <dbReference type="EMBL" id="EAR10933.1"/>
    </source>
</evidence>
<name>A4BAH7_9GAMM</name>